<comment type="similarity">
    <text evidence="2">Belongs to the binding-protein-dependent transport system permease family. FecCD subfamily.</text>
</comment>
<protein>
    <submittedName>
        <fullName evidence="9">ABC transporter permease</fullName>
    </submittedName>
    <submittedName>
        <fullName evidence="10">Iron complex transport system permease protein</fullName>
    </submittedName>
</protein>
<feature type="transmembrane region" description="Helical" evidence="8">
    <location>
        <begin position="169"/>
        <end position="190"/>
    </location>
</feature>
<dbReference type="EMBL" id="JACGWW010000001">
    <property type="protein sequence ID" value="MBA8811919.1"/>
    <property type="molecule type" value="Genomic_DNA"/>
</dbReference>
<dbReference type="Proteomes" id="UP000321154">
    <property type="component" value="Unassembled WGS sequence"/>
</dbReference>
<dbReference type="PANTHER" id="PTHR30472:SF1">
    <property type="entry name" value="FE(3+) DICITRATE TRANSPORT SYSTEM PERMEASE PROTEIN FECC-RELATED"/>
    <property type="match status" value="1"/>
</dbReference>
<dbReference type="Proteomes" id="UP000522688">
    <property type="component" value="Unassembled WGS sequence"/>
</dbReference>
<dbReference type="GO" id="GO:0005886">
    <property type="term" value="C:plasma membrane"/>
    <property type="evidence" value="ECO:0007669"/>
    <property type="project" value="UniProtKB-SubCell"/>
</dbReference>
<evidence type="ECO:0000256" key="4">
    <source>
        <dbReference type="ARBA" id="ARBA00022475"/>
    </source>
</evidence>
<evidence type="ECO:0000256" key="5">
    <source>
        <dbReference type="ARBA" id="ARBA00022692"/>
    </source>
</evidence>
<dbReference type="Gene3D" id="1.10.3470.10">
    <property type="entry name" value="ABC transporter involved in vitamin B12 uptake, BtuC"/>
    <property type="match status" value="1"/>
</dbReference>
<keyword evidence="7 8" id="KW-0472">Membrane</keyword>
<name>A0A7W3PHR7_9MICO</name>
<feature type="transmembrane region" description="Helical" evidence="8">
    <location>
        <begin position="327"/>
        <end position="345"/>
    </location>
</feature>
<keyword evidence="3" id="KW-0813">Transport</keyword>
<dbReference type="Pfam" id="PF01032">
    <property type="entry name" value="FecCD"/>
    <property type="match status" value="1"/>
</dbReference>
<evidence type="ECO:0000256" key="2">
    <source>
        <dbReference type="ARBA" id="ARBA00007935"/>
    </source>
</evidence>
<evidence type="ECO:0000313" key="10">
    <source>
        <dbReference type="EMBL" id="MBA8811919.1"/>
    </source>
</evidence>
<sequence>MAMPRALRVDRAPRPTSGVRRRRTRLLVLVAALALLALAIVLGLAVGARPVPFDDVLRILGGAAGRDSADAAAVLDLRLPRTAAAIVAGAGLGVAGAVVQAVTRNPLADPGILGVTSGSAFAVAVAVGFAGVTSASGWVWFSFAGAGVATVAVSLIGGAGRGGGGPARLTLAGLALGSVLAGITSSIVLADPRRFDAVRAWEVGSLADRGWDPVLTVLPFVAAGVVVALIASRPLDAVALGDEHAASVGVSVPAVRVVSLVIVTLLAGGATAVIGPVAFLGLMVAHAARGLVGPSQPWITGLSAVLGPVLLLLADVLGRVIAPPGEIAAGLVTAAIGAPVLIAIARRRKVGGA</sequence>
<evidence type="ECO:0000256" key="6">
    <source>
        <dbReference type="ARBA" id="ARBA00022989"/>
    </source>
</evidence>
<dbReference type="InterPro" id="IPR000522">
    <property type="entry name" value="ABC_transptr_permease_BtuC"/>
</dbReference>
<feature type="transmembrane region" description="Helical" evidence="8">
    <location>
        <begin position="138"/>
        <end position="157"/>
    </location>
</feature>
<dbReference type="EMBL" id="BJUV01000020">
    <property type="protein sequence ID" value="GEK83769.1"/>
    <property type="molecule type" value="Genomic_DNA"/>
</dbReference>
<comment type="caution">
    <text evidence="10">The sequence shown here is derived from an EMBL/GenBank/DDBJ whole genome shotgun (WGS) entry which is preliminary data.</text>
</comment>
<reference evidence="9 11" key="1">
    <citation type="submission" date="2019-07" db="EMBL/GenBank/DDBJ databases">
        <title>Whole genome shotgun sequence of Frigoribacterium faeni NBRC 103066.</title>
        <authorList>
            <person name="Hosoyama A."/>
            <person name="Uohara A."/>
            <person name="Ohji S."/>
            <person name="Ichikawa N."/>
        </authorList>
    </citation>
    <scope>NUCLEOTIDE SEQUENCE [LARGE SCALE GENOMIC DNA]</scope>
    <source>
        <strain evidence="9 11">NBRC 103066</strain>
    </source>
</reference>
<comment type="subcellular location">
    <subcellularLocation>
        <location evidence="1">Cell membrane</location>
        <topology evidence="1">Multi-pass membrane protein</topology>
    </subcellularLocation>
</comment>
<feature type="transmembrane region" description="Helical" evidence="8">
    <location>
        <begin position="299"/>
        <end position="321"/>
    </location>
</feature>
<proteinExistence type="inferred from homology"/>
<dbReference type="AlphaFoldDB" id="A0A7W3PHR7"/>
<keyword evidence="11" id="KW-1185">Reference proteome</keyword>
<evidence type="ECO:0000256" key="7">
    <source>
        <dbReference type="ARBA" id="ARBA00023136"/>
    </source>
</evidence>
<feature type="transmembrane region" description="Helical" evidence="8">
    <location>
        <begin position="210"/>
        <end position="232"/>
    </location>
</feature>
<reference evidence="10 12" key="2">
    <citation type="submission" date="2020-07" db="EMBL/GenBank/DDBJ databases">
        <title>Sequencing the genomes of 1000 actinobacteria strains.</title>
        <authorList>
            <person name="Klenk H.-P."/>
        </authorList>
    </citation>
    <scope>NUCLEOTIDE SEQUENCE [LARGE SCALE GENOMIC DNA]</scope>
    <source>
        <strain evidence="10 12">DSM 10309</strain>
    </source>
</reference>
<dbReference type="InterPro" id="IPR037294">
    <property type="entry name" value="ABC_BtuC-like"/>
</dbReference>
<dbReference type="PANTHER" id="PTHR30472">
    <property type="entry name" value="FERRIC ENTEROBACTIN TRANSPORT SYSTEM PERMEASE PROTEIN"/>
    <property type="match status" value="1"/>
</dbReference>
<dbReference type="CDD" id="cd06550">
    <property type="entry name" value="TM_ABC_iron-siderophores_like"/>
    <property type="match status" value="1"/>
</dbReference>
<organism evidence="10 12">
    <name type="scientific">Frigoribacterium faeni</name>
    <dbReference type="NCBI Taxonomy" id="145483"/>
    <lineage>
        <taxon>Bacteria</taxon>
        <taxon>Bacillati</taxon>
        <taxon>Actinomycetota</taxon>
        <taxon>Actinomycetes</taxon>
        <taxon>Micrococcales</taxon>
        <taxon>Microbacteriaceae</taxon>
        <taxon>Frigoribacterium</taxon>
    </lineage>
</organism>
<feature type="transmembrane region" description="Helical" evidence="8">
    <location>
        <begin position="273"/>
        <end position="292"/>
    </location>
</feature>
<feature type="transmembrane region" description="Helical" evidence="8">
    <location>
        <begin position="244"/>
        <end position="267"/>
    </location>
</feature>
<evidence type="ECO:0000313" key="9">
    <source>
        <dbReference type="EMBL" id="GEK83769.1"/>
    </source>
</evidence>
<evidence type="ECO:0000313" key="12">
    <source>
        <dbReference type="Proteomes" id="UP000522688"/>
    </source>
</evidence>
<feature type="transmembrane region" description="Helical" evidence="8">
    <location>
        <begin position="82"/>
        <end position="99"/>
    </location>
</feature>
<evidence type="ECO:0000313" key="11">
    <source>
        <dbReference type="Proteomes" id="UP000321154"/>
    </source>
</evidence>
<dbReference type="GO" id="GO:0022857">
    <property type="term" value="F:transmembrane transporter activity"/>
    <property type="evidence" value="ECO:0007669"/>
    <property type="project" value="InterPro"/>
</dbReference>
<keyword evidence="5 8" id="KW-0812">Transmembrane</keyword>
<keyword evidence="4" id="KW-1003">Cell membrane</keyword>
<gene>
    <name evidence="10" type="ORF">FB463_000143</name>
    <name evidence="9" type="ORF">FFA01_20780</name>
</gene>
<accession>A0A7W3PHR7</accession>
<dbReference type="RefSeq" id="WP_244289801.1">
    <property type="nucleotide sequence ID" value="NZ_BAAAHR010000005.1"/>
</dbReference>
<evidence type="ECO:0000256" key="8">
    <source>
        <dbReference type="SAM" id="Phobius"/>
    </source>
</evidence>
<keyword evidence="6 8" id="KW-1133">Transmembrane helix</keyword>
<feature type="transmembrane region" description="Helical" evidence="8">
    <location>
        <begin position="111"/>
        <end position="132"/>
    </location>
</feature>
<evidence type="ECO:0000256" key="1">
    <source>
        <dbReference type="ARBA" id="ARBA00004651"/>
    </source>
</evidence>
<evidence type="ECO:0000256" key="3">
    <source>
        <dbReference type="ARBA" id="ARBA00022448"/>
    </source>
</evidence>
<dbReference type="SUPFAM" id="SSF81345">
    <property type="entry name" value="ABC transporter involved in vitamin B12 uptake, BtuC"/>
    <property type="match status" value="1"/>
</dbReference>
<dbReference type="GO" id="GO:0033214">
    <property type="term" value="P:siderophore-iron import into cell"/>
    <property type="evidence" value="ECO:0007669"/>
    <property type="project" value="TreeGrafter"/>
</dbReference>